<evidence type="ECO:0000313" key="2">
    <source>
        <dbReference type="Proteomes" id="UP000001811"/>
    </source>
</evidence>
<dbReference type="AlphaFoldDB" id="A0A5F9D8M7"/>
<dbReference type="InParanoid" id="A0A5F9D8M7"/>
<dbReference type="Proteomes" id="UP000001811">
    <property type="component" value="Chromosome 13"/>
</dbReference>
<reference evidence="1" key="3">
    <citation type="submission" date="2025-09" db="UniProtKB">
        <authorList>
            <consortium name="Ensembl"/>
        </authorList>
    </citation>
    <scope>IDENTIFICATION</scope>
    <source>
        <strain evidence="1">Thorbecke</strain>
    </source>
</reference>
<sequence length="92" mass="11289">MEGEREWEWGGLWTKLSMNLLDMNIMQSGLNWKIKKQLEKQEKKIMSEEHRYLPELKENEFLIEKAEVLVMRRSSLWKDVIQRIPEVERLTW</sequence>
<proteinExistence type="predicted"/>
<evidence type="ECO:0000313" key="1">
    <source>
        <dbReference type="Ensembl" id="ENSOCUP00000042564.1"/>
    </source>
</evidence>
<dbReference type="Ensembl" id="ENSOCUT00000062546.1">
    <property type="protein sequence ID" value="ENSOCUP00000042564.1"/>
    <property type="gene ID" value="ENSOCUG00000030583.1"/>
</dbReference>
<protein>
    <submittedName>
        <fullName evidence="1">Uncharacterized protein</fullName>
    </submittedName>
</protein>
<dbReference type="Bgee" id="ENSOCUG00000030583">
    <property type="expression patterns" value="Expressed in blood and 11 other cell types or tissues"/>
</dbReference>
<dbReference type="EMBL" id="AAGW02001644">
    <property type="status" value="NOT_ANNOTATED_CDS"/>
    <property type="molecule type" value="Genomic_DNA"/>
</dbReference>
<name>A0A5F9D8M7_RABIT</name>
<dbReference type="STRING" id="9986.ENSOCUP00000042564"/>
<reference evidence="1 2" key="1">
    <citation type="journal article" date="2011" name="Nature">
        <title>A high-resolution map of human evolutionary constraint using 29 mammals.</title>
        <authorList>
            <person name="Lindblad-Toh K."/>
            <person name="Garber M."/>
            <person name="Zuk O."/>
            <person name="Lin M.F."/>
            <person name="Parker B.J."/>
            <person name="Washietl S."/>
            <person name="Kheradpour P."/>
            <person name="Ernst J."/>
            <person name="Jordan G."/>
            <person name="Mauceli E."/>
            <person name="Ward L.D."/>
            <person name="Lowe C.B."/>
            <person name="Holloway A.K."/>
            <person name="Clamp M."/>
            <person name="Gnerre S."/>
            <person name="Alfoldi J."/>
            <person name="Beal K."/>
            <person name="Chang J."/>
            <person name="Clawson H."/>
            <person name="Cuff J."/>
            <person name="Di Palma F."/>
            <person name="Fitzgerald S."/>
            <person name="Flicek P."/>
            <person name="Guttman M."/>
            <person name="Hubisz M.J."/>
            <person name="Jaffe D.B."/>
            <person name="Jungreis I."/>
            <person name="Kent W.J."/>
            <person name="Kostka D."/>
            <person name="Lara M."/>
            <person name="Martins A.L."/>
            <person name="Massingham T."/>
            <person name="Moltke I."/>
            <person name="Raney B.J."/>
            <person name="Rasmussen M.D."/>
            <person name="Robinson J."/>
            <person name="Stark A."/>
            <person name="Vilella A.J."/>
            <person name="Wen J."/>
            <person name="Xie X."/>
            <person name="Zody M.C."/>
            <person name="Baldwin J."/>
            <person name="Bloom T."/>
            <person name="Chin C.W."/>
            <person name="Heiman D."/>
            <person name="Nicol R."/>
            <person name="Nusbaum C."/>
            <person name="Young S."/>
            <person name="Wilkinson J."/>
            <person name="Worley K.C."/>
            <person name="Kovar C.L."/>
            <person name="Muzny D.M."/>
            <person name="Gibbs R.A."/>
            <person name="Cree A."/>
            <person name="Dihn H.H."/>
            <person name="Fowler G."/>
            <person name="Jhangiani S."/>
            <person name="Joshi V."/>
            <person name="Lee S."/>
            <person name="Lewis L.R."/>
            <person name="Nazareth L.V."/>
            <person name="Okwuonu G."/>
            <person name="Santibanez J."/>
            <person name="Warren W.C."/>
            <person name="Mardis E.R."/>
            <person name="Weinstock G.M."/>
            <person name="Wilson R.K."/>
            <person name="Delehaunty K."/>
            <person name="Dooling D."/>
            <person name="Fronik C."/>
            <person name="Fulton L."/>
            <person name="Fulton B."/>
            <person name="Graves T."/>
            <person name="Minx P."/>
            <person name="Sodergren E."/>
            <person name="Birney E."/>
            <person name="Margulies E.H."/>
            <person name="Herrero J."/>
            <person name="Green E.D."/>
            <person name="Haussler D."/>
            <person name="Siepel A."/>
            <person name="Goldman N."/>
            <person name="Pollard K.S."/>
            <person name="Pedersen J.S."/>
            <person name="Lander E.S."/>
            <person name="Kellis M."/>
        </authorList>
    </citation>
    <scope>NUCLEOTIDE SEQUENCE [LARGE SCALE GENOMIC DNA]</scope>
    <source>
        <strain evidence="1 2">Thorbecke inbred</strain>
    </source>
</reference>
<organism evidence="1 2">
    <name type="scientific">Oryctolagus cuniculus</name>
    <name type="common">Rabbit</name>
    <dbReference type="NCBI Taxonomy" id="9986"/>
    <lineage>
        <taxon>Eukaryota</taxon>
        <taxon>Metazoa</taxon>
        <taxon>Chordata</taxon>
        <taxon>Craniata</taxon>
        <taxon>Vertebrata</taxon>
        <taxon>Euteleostomi</taxon>
        <taxon>Mammalia</taxon>
        <taxon>Eutheria</taxon>
        <taxon>Euarchontoglires</taxon>
        <taxon>Glires</taxon>
        <taxon>Lagomorpha</taxon>
        <taxon>Leporidae</taxon>
        <taxon>Oryctolagus</taxon>
    </lineage>
</organism>
<accession>A0A5F9D8M7</accession>
<reference evidence="1" key="2">
    <citation type="submission" date="2025-08" db="UniProtKB">
        <authorList>
            <consortium name="Ensembl"/>
        </authorList>
    </citation>
    <scope>IDENTIFICATION</scope>
    <source>
        <strain evidence="1">Thorbecke</strain>
    </source>
</reference>
<keyword evidence="2" id="KW-1185">Reference proteome</keyword>